<name>A0AAN6V045_9PEZI</name>
<proteinExistence type="predicted"/>
<dbReference type="RefSeq" id="XP_062635600.1">
    <property type="nucleotide sequence ID" value="XM_062777705.1"/>
</dbReference>
<feature type="domain" description="Heterokaryon incompatibility" evidence="1">
    <location>
        <begin position="228"/>
        <end position="397"/>
    </location>
</feature>
<evidence type="ECO:0000259" key="1">
    <source>
        <dbReference type="Pfam" id="PF06985"/>
    </source>
</evidence>
<dbReference type="AlphaFoldDB" id="A0AAN6V045"/>
<dbReference type="Pfam" id="PF26639">
    <property type="entry name" value="Het-6_barrel"/>
    <property type="match status" value="1"/>
</dbReference>
<gene>
    <name evidence="2" type="ORF">C8A04DRAFT_13425</name>
</gene>
<reference evidence="2" key="2">
    <citation type="submission" date="2023-05" db="EMBL/GenBank/DDBJ databases">
        <authorList>
            <consortium name="Lawrence Berkeley National Laboratory"/>
            <person name="Steindorff A."/>
            <person name="Hensen N."/>
            <person name="Bonometti L."/>
            <person name="Westerberg I."/>
            <person name="Brannstrom I.O."/>
            <person name="Guillou S."/>
            <person name="Cros-Aarteil S."/>
            <person name="Calhoun S."/>
            <person name="Haridas S."/>
            <person name="Kuo A."/>
            <person name="Mondo S."/>
            <person name="Pangilinan J."/>
            <person name="Riley R."/>
            <person name="Labutti K."/>
            <person name="Andreopoulos B."/>
            <person name="Lipzen A."/>
            <person name="Chen C."/>
            <person name="Yanf M."/>
            <person name="Daum C."/>
            <person name="Ng V."/>
            <person name="Clum A."/>
            <person name="Ohm R."/>
            <person name="Martin F."/>
            <person name="Silar P."/>
            <person name="Natvig D."/>
            <person name="Lalanne C."/>
            <person name="Gautier V."/>
            <person name="Ament-Velasquez S.L."/>
            <person name="Kruys A."/>
            <person name="Hutchinson M.I."/>
            <person name="Powell A.J."/>
            <person name="Barry K."/>
            <person name="Miller A.N."/>
            <person name="Grigoriev I.V."/>
            <person name="Debuchy R."/>
            <person name="Gladieux P."/>
            <person name="Thoren M.H."/>
            <person name="Johannesson H."/>
        </authorList>
    </citation>
    <scope>NUCLEOTIDE SEQUENCE</scope>
    <source>
        <strain evidence="2">CBS 141.50</strain>
    </source>
</reference>
<dbReference type="GeneID" id="87814318"/>
<dbReference type="PANTHER" id="PTHR24148:SF64">
    <property type="entry name" value="HETEROKARYON INCOMPATIBILITY DOMAIN-CONTAINING PROTEIN"/>
    <property type="match status" value="1"/>
</dbReference>
<evidence type="ECO:0000313" key="3">
    <source>
        <dbReference type="Proteomes" id="UP001302676"/>
    </source>
</evidence>
<keyword evidence="3" id="KW-1185">Reference proteome</keyword>
<reference evidence="2" key="1">
    <citation type="journal article" date="2023" name="Mol. Phylogenet. Evol.">
        <title>Genome-scale phylogeny and comparative genomics of the fungal order Sordariales.</title>
        <authorList>
            <person name="Hensen N."/>
            <person name="Bonometti L."/>
            <person name="Westerberg I."/>
            <person name="Brannstrom I.O."/>
            <person name="Guillou S."/>
            <person name="Cros-Aarteil S."/>
            <person name="Calhoun S."/>
            <person name="Haridas S."/>
            <person name="Kuo A."/>
            <person name="Mondo S."/>
            <person name="Pangilinan J."/>
            <person name="Riley R."/>
            <person name="LaButti K."/>
            <person name="Andreopoulos B."/>
            <person name="Lipzen A."/>
            <person name="Chen C."/>
            <person name="Yan M."/>
            <person name="Daum C."/>
            <person name="Ng V."/>
            <person name="Clum A."/>
            <person name="Steindorff A."/>
            <person name="Ohm R.A."/>
            <person name="Martin F."/>
            <person name="Silar P."/>
            <person name="Natvig D.O."/>
            <person name="Lalanne C."/>
            <person name="Gautier V."/>
            <person name="Ament-Velasquez S.L."/>
            <person name="Kruys A."/>
            <person name="Hutchinson M.I."/>
            <person name="Powell A.J."/>
            <person name="Barry K."/>
            <person name="Miller A.N."/>
            <person name="Grigoriev I.V."/>
            <person name="Debuchy R."/>
            <person name="Gladieux P."/>
            <person name="Hiltunen Thoren M."/>
            <person name="Johannesson H."/>
        </authorList>
    </citation>
    <scope>NUCLEOTIDE SEQUENCE</scope>
    <source>
        <strain evidence="2">CBS 141.50</strain>
    </source>
</reference>
<dbReference type="InterPro" id="IPR010730">
    <property type="entry name" value="HET"/>
</dbReference>
<dbReference type="Pfam" id="PF06985">
    <property type="entry name" value="HET"/>
    <property type="match status" value="1"/>
</dbReference>
<dbReference type="PANTHER" id="PTHR24148">
    <property type="entry name" value="ANKYRIN REPEAT DOMAIN-CONTAINING PROTEIN 39 HOMOLOG-RELATED"/>
    <property type="match status" value="1"/>
</dbReference>
<protein>
    <submittedName>
        <fullName evidence="2">HET-domain-containing protein</fullName>
    </submittedName>
</protein>
<dbReference type="Proteomes" id="UP001302676">
    <property type="component" value="Unassembled WGS sequence"/>
</dbReference>
<dbReference type="InterPro" id="IPR052895">
    <property type="entry name" value="HetReg/Transcr_Mod"/>
</dbReference>
<evidence type="ECO:0000313" key="2">
    <source>
        <dbReference type="EMBL" id="KAK4142229.1"/>
    </source>
</evidence>
<sequence length="803" mass="90478">MAVDPRWVYFGAEQDVQITTTQYCPQQPYVSLRFGRPETVPADHSQRLVVRRVTFTTTSHDQGFSGEEDRFGGTYDASFTWFEACVLAPSGHERGPRRMIHRNVHARFEYKTHVHCWSLEGADDDLRSWMSGIRPGDTVQIMPRAHFPAWTNYVRSAKIESWASPSDPAVDLVVSESLTDKNDYSSYRPLRHDIDEIRVVELQPGEGNQEIQLTLKYTHLRDSDRLEYEGLSYCWGDAEDRQQLLLTVADEHGIHQPPIPIHTNRNLFQALKQLRRKDTPRTLWIDLLCINQTDTDERTSQVALMGDIFASARTVCVWLGEPDATTAAICRAIESVSKRYDEASVQAESHSTTALGKLPHPHQAHDIIHNKTSGLVETNNDQIFFLPWFERVWVLQEVWKASHVQVFCGSYQLSWEALMQANHCLRTRGLLTRAVLPSMWTALFNVERDGTTLKCERAPRLDILHILLSTLGMKATDPRDKIFAPLTFGEETHEVNELPPEVKPNYSKDAIEVYADFTRWWIVRHASLRILSAVHTIVGRSWVNKTSSYTAARSSGRFDLSQRPSWMMWHEGFSEWTRGTLGLHGQCGYRASGDRVLDTDLIQATGSTRSPMSLPLKGIRLSTIASLDPYPFYQIPLVSSRSMHEAYVRLFDPPGTIGTWNSLRTQVSVGEPVDVEFHLSKRGELGMHYMSHWGVAPPSASGGNAADGPKPTWLPCHGNCMFTDVEGRIGLCPAGSRVGDIVVVLYGGNVPYLLRPKPKLSEQGSNSDGEYYLVGECYAEGFMGGEACALLGDVRSEEVFVLV</sequence>
<accession>A0AAN6V045</accession>
<organism evidence="2 3">
    <name type="scientific">Dichotomopilus funicola</name>
    <dbReference type="NCBI Taxonomy" id="1934379"/>
    <lineage>
        <taxon>Eukaryota</taxon>
        <taxon>Fungi</taxon>
        <taxon>Dikarya</taxon>
        <taxon>Ascomycota</taxon>
        <taxon>Pezizomycotina</taxon>
        <taxon>Sordariomycetes</taxon>
        <taxon>Sordariomycetidae</taxon>
        <taxon>Sordariales</taxon>
        <taxon>Chaetomiaceae</taxon>
        <taxon>Dichotomopilus</taxon>
    </lineage>
</organism>
<comment type="caution">
    <text evidence="2">The sequence shown here is derived from an EMBL/GenBank/DDBJ whole genome shotgun (WGS) entry which is preliminary data.</text>
</comment>
<dbReference type="EMBL" id="MU853600">
    <property type="protein sequence ID" value="KAK4142229.1"/>
    <property type="molecule type" value="Genomic_DNA"/>
</dbReference>